<dbReference type="InterPro" id="IPR021109">
    <property type="entry name" value="Peptidase_aspartic_dom_sf"/>
</dbReference>
<reference evidence="1 2" key="1">
    <citation type="journal article" date="2018" name="Front. Plant Sci.">
        <title>Red Clover (Trifolium pratense) and Zigzag Clover (T. medium) - A Picture of Genomic Similarities and Differences.</title>
        <authorList>
            <person name="Dluhosova J."/>
            <person name="Istvanek J."/>
            <person name="Nedelnik J."/>
            <person name="Repkova J."/>
        </authorList>
    </citation>
    <scope>NUCLEOTIDE SEQUENCE [LARGE SCALE GENOMIC DNA]</scope>
    <source>
        <strain evidence="2">cv. 10/8</strain>
        <tissue evidence="1">Leaf</tissue>
    </source>
</reference>
<comment type="caution">
    <text evidence="1">The sequence shown here is derived from an EMBL/GenBank/DDBJ whole genome shotgun (WGS) entry which is preliminary data.</text>
</comment>
<name>A0A392RPE8_9FABA</name>
<dbReference type="AlphaFoldDB" id="A0A392RPE8"/>
<dbReference type="CDD" id="cd00303">
    <property type="entry name" value="retropepsin_like"/>
    <property type="match status" value="1"/>
</dbReference>
<dbReference type="Gene3D" id="2.40.70.10">
    <property type="entry name" value="Acid Proteases"/>
    <property type="match status" value="1"/>
</dbReference>
<accession>A0A392RPE8</accession>
<proteinExistence type="predicted"/>
<dbReference type="EMBL" id="LXQA010256545">
    <property type="protein sequence ID" value="MCI38493.1"/>
    <property type="molecule type" value="Genomic_DNA"/>
</dbReference>
<dbReference type="Proteomes" id="UP000265520">
    <property type="component" value="Unassembled WGS sequence"/>
</dbReference>
<dbReference type="SUPFAM" id="SSF50630">
    <property type="entry name" value="Acid proteases"/>
    <property type="match status" value="1"/>
</dbReference>
<feature type="non-terminal residue" evidence="1">
    <location>
        <position position="118"/>
    </location>
</feature>
<organism evidence="1 2">
    <name type="scientific">Trifolium medium</name>
    <dbReference type="NCBI Taxonomy" id="97028"/>
    <lineage>
        <taxon>Eukaryota</taxon>
        <taxon>Viridiplantae</taxon>
        <taxon>Streptophyta</taxon>
        <taxon>Embryophyta</taxon>
        <taxon>Tracheophyta</taxon>
        <taxon>Spermatophyta</taxon>
        <taxon>Magnoliopsida</taxon>
        <taxon>eudicotyledons</taxon>
        <taxon>Gunneridae</taxon>
        <taxon>Pentapetalae</taxon>
        <taxon>rosids</taxon>
        <taxon>fabids</taxon>
        <taxon>Fabales</taxon>
        <taxon>Fabaceae</taxon>
        <taxon>Papilionoideae</taxon>
        <taxon>50 kb inversion clade</taxon>
        <taxon>NPAAA clade</taxon>
        <taxon>Hologalegina</taxon>
        <taxon>IRL clade</taxon>
        <taxon>Trifolieae</taxon>
        <taxon>Trifolium</taxon>
    </lineage>
</organism>
<keyword evidence="2" id="KW-1185">Reference proteome</keyword>
<protein>
    <submittedName>
        <fullName evidence="1">Ty3/Gypsy retrotransposon protein</fullName>
    </submittedName>
</protein>
<sequence length="118" mass="12726">MRLEGQIFGASVLVLIDSGATHNFISPTVVEALGLSLTHSTPLSVRLGDGHRIMTSGYCDNIVLHVGDMIFTIQAHVLGIGDVDLILGVVWLETLGKVTMDWHEMSMAFEYGGKSVTL</sequence>
<evidence type="ECO:0000313" key="2">
    <source>
        <dbReference type="Proteomes" id="UP000265520"/>
    </source>
</evidence>
<dbReference type="Pfam" id="PF08284">
    <property type="entry name" value="RVP_2"/>
    <property type="match status" value="1"/>
</dbReference>
<evidence type="ECO:0000313" key="1">
    <source>
        <dbReference type="EMBL" id="MCI38493.1"/>
    </source>
</evidence>